<comment type="caution">
    <text evidence="17">The sequence shown here is derived from an EMBL/GenBank/DDBJ whole genome shotgun (WGS) entry which is preliminary data.</text>
</comment>
<name>A0A7C8M612_9PLEO</name>
<dbReference type="GO" id="GO:0016787">
    <property type="term" value="F:hydrolase activity"/>
    <property type="evidence" value="ECO:0007669"/>
    <property type="project" value="UniProtKB-KW"/>
</dbReference>
<evidence type="ECO:0000256" key="10">
    <source>
        <dbReference type="ARBA" id="ARBA00023157"/>
    </source>
</evidence>
<evidence type="ECO:0000313" key="17">
    <source>
        <dbReference type="EMBL" id="KAF2871660.1"/>
    </source>
</evidence>
<proteinExistence type="inferred from homology"/>
<keyword evidence="7" id="KW-0560">Oxidoreductase</keyword>
<evidence type="ECO:0000256" key="5">
    <source>
        <dbReference type="ARBA" id="ARBA00022729"/>
    </source>
</evidence>
<evidence type="ECO:0000256" key="12">
    <source>
        <dbReference type="ARBA" id="ARBA00023326"/>
    </source>
</evidence>
<keyword evidence="11" id="KW-0119">Carbohydrate metabolism</keyword>
<evidence type="ECO:0000313" key="18">
    <source>
        <dbReference type="Proteomes" id="UP000481861"/>
    </source>
</evidence>
<dbReference type="GO" id="GO:0004497">
    <property type="term" value="F:monooxygenase activity"/>
    <property type="evidence" value="ECO:0007669"/>
    <property type="project" value="UniProtKB-KW"/>
</dbReference>
<gene>
    <name evidence="17" type="ORF">BDV95DRAFT_494049</name>
</gene>
<dbReference type="InterPro" id="IPR049892">
    <property type="entry name" value="AA9"/>
</dbReference>
<evidence type="ECO:0000256" key="7">
    <source>
        <dbReference type="ARBA" id="ARBA00023002"/>
    </source>
</evidence>
<comment type="subcellular location">
    <subcellularLocation>
        <location evidence="2">Secreted</location>
    </subcellularLocation>
</comment>
<keyword evidence="9" id="KW-0503">Monooxygenase</keyword>
<dbReference type="GO" id="GO:0046872">
    <property type="term" value="F:metal ion binding"/>
    <property type="evidence" value="ECO:0007669"/>
    <property type="project" value="UniProtKB-KW"/>
</dbReference>
<keyword evidence="6" id="KW-0136">Cellulose degradation</keyword>
<keyword evidence="3" id="KW-0964">Secreted</keyword>
<dbReference type="EC" id="1.14.99.56" evidence="15"/>
<dbReference type="GO" id="GO:0030245">
    <property type="term" value="P:cellulose catabolic process"/>
    <property type="evidence" value="ECO:0007669"/>
    <property type="project" value="UniProtKB-KW"/>
</dbReference>
<keyword evidence="10" id="KW-1015">Disulfide bond</keyword>
<sequence length="191" mass="21187">MEERSYLPDPLRNLNALSYRCGRNGTASGVDTDVATLAAGSKVGFQPTQAGQSSFHDGPLQAYLAKSPEQTPQGLKKWDADGAYFKIAERGPDGPGWFSSYQGKKDYFYQFNFSIPAVTPPGFYILRIESVYPKPTFNTTQLYVNCAQVEITGPGGSHEPGPTVRFPGAFDEYDEGKYLFEKVVQLDEWRC</sequence>
<dbReference type="Gene3D" id="2.70.50.70">
    <property type="match status" value="1"/>
</dbReference>
<evidence type="ECO:0000256" key="3">
    <source>
        <dbReference type="ARBA" id="ARBA00022525"/>
    </source>
</evidence>
<dbReference type="PANTHER" id="PTHR33353:SF10">
    <property type="entry name" value="ENDO-BETA-1,4-GLUCANASE D"/>
    <property type="match status" value="1"/>
</dbReference>
<evidence type="ECO:0000256" key="2">
    <source>
        <dbReference type="ARBA" id="ARBA00004613"/>
    </source>
</evidence>
<evidence type="ECO:0000256" key="14">
    <source>
        <dbReference type="ARBA" id="ARBA00045077"/>
    </source>
</evidence>
<dbReference type="Pfam" id="PF03443">
    <property type="entry name" value="AA9"/>
    <property type="match status" value="1"/>
</dbReference>
<reference evidence="17 18" key="1">
    <citation type="submission" date="2020-01" db="EMBL/GenBank/DDBJ databases">
        <authorList>
            <consortium name="DOE Joint Genome Institute"/>
            <person name="Haridas S."/>
            <person name="Albert R."/>
            <person name="Binder M."/>
            <person name="Bloem J."/>
            <person name="Labutti K."/>
            <person name="Salamov A."/>
            <person name="Andreopoulos B."/>
            <person name="Baker S.E."/>
            <person name="Barry K."/>
            <person name="Bills G."/>
            <person name="Bluhm B.H."/>
            <person name="Cannon C."/>
            <person name="Castanera R."/>
            <person name="Culley D.E."/>
            <person name="Daum C."/>
            <person name="Ezra D."/>
            <person name="Gonzalez J.B."/>
            <person name="Henrissat B."/>
            <person name="Kuo A."/>
            <person name="Liang C."/>
            <person name="Lipzen A."/>
            <person name="Lutzoni F."/>
            <person name="Magnuson J."/>
            <person name="Mondo S."/>
            <person name="Nolan M."/>
            <person name="Ohm R."/>
            <person name="Pangilinan J."/>
            <person name="Park H.-J.H."/>
            <person name="Ramirez L."/>
            <person name="Alfaro M."/>
            <person name="Sun H."/>
            <person name="Tritt A."/>
            <person name="Yoshinaga Y."/>
            <person name="Zwiers L.-H.L."/>
            <person name="Turgeon B.G."/>
            <person name="Goodwin S.B."/>
            <person name="Spatafora J.W."/>
            <person name="Crous P.W."/>
            <person name="Grigoriev I.V."/>
        </authorList>
    </citation>
    <scope>NUCLEOTIDE SEQUENCE [LARGE SCALE GENOMIC DNA]</scope>
    <source>
        <strain evidence="17 18">CBS 611.86</strain>
    </source>
</reference>
<comment type="similarity">
    <text evidence="13">Belongs to the polysaccharide monooxygenase AA9 family.</text>
</comment>
<keyword evidence="5" id="KW-0732">Signal</keyword>
<dbReference type="EMBL" id="JAADJZ010000011">
    <property type="protein sequence ID" value="KAF2871660.1"/>
    <property type="molecule type" value="Genomic_DNA"/>
</dbReference>
<comment type="catalytic activity">
    <reaction evidence="14">
        <text>[(1-&gt;4)-beta-D-glucosyl]n+m + reduced acceptor + O2 = 4-dehydro-beta-D-glucosyl-[(1-&gt;4)-beta-D-glucosyl]n-1 + [(1-&gt;4)-beta-D-glucosyl]m + acceptor + H2O.</text>
        <dbReference type="EC" id="1.14.99.56"/>
    </reaction>
</comment>
<evidence type="ECO:0000259" key="16">
    <source>
        <dbReference type="Pfam" id="PF03443"/>
    </source>
</evidence>
<accession>A0A7C8M612</accession>
<organism evidence="17 18">
    <name type="scientific">Massariosphaeria phaeospora</name>
    <dbReference type="NCBI Taxonomy" id="100035"/>
    <lineage>
        <taxon>Eukaryota</taxon>
        <taxon>Fungi</taxon>
        <taxon>Dikarya</taxon>
        <taxon>Ascomycota</taxon>
        <taxon>Pezizomycotina</taxon>
        <taxon>Dothideomycetes</taxon>
        <taxon>Pleosporomycetidae</taxon>
        <taxon>Pleosporales</taxon>
        <taxon>Pleosporales incertae sedis</taxon>
        <taxon>Massariosphaeria</taxon>
    </lineage>
</organism>
<dbReference type="AlphaFoldDB" id="A0A7C8M612"/>
<evidence type="ECO:0000256" key="13">
    <source>
        <dbReference type="ARBA" id="ARBA00044502"/>
    </source>
</evidence>
<dbReference type="GO" id="GO:0005576">
    <property type="term" value="C:extracellular region"/>
    <property type="evidence" value="ECO:0007669"/>
    <property type="project" value="UniProtKB-SubCell"/>
</dbReference>
<evidence type="ECO:0000256" key="1">
    <source>
        <dbReference type="ARBA" id="ARBA00001973"/>
    </source>
</evidence>
<keyword evidence="12" id="KW-0624">Polysaccharide degradation</keyword>
<keyword evidence="17" id="KW-0378">Hydrolase</keyword>
<dbReference type="Proteomes" id="UP000481861">
    <property type="component" value="Unassembled WGS sequence"/>
</dbReference>
<evidence type="ECO:0000256" key="15">
    <source>
        <dbReference type="ARBA" id="ARBA00047174"/>
    </source>
</evidence>
<evidence type="ECO:0000256" key="9">
    <source>
        <dbReference type="ARBA" id="ARBA00023033"/>
    </source>
</evidence>
<keyword evidence="4" id="KW-0479">Metal-binding</keyword>
<feature type="domain" description="Auxiliary Activity family 9 catalytic" evidence="16">
    <location>
        <begin position="9"/>
        <end position="177"/>
    </location>
</feature>
<dbReference type="InterPro" id="IPR005103">
    <property type="entry name" value="AA9_LPMO"/>
</dbReference>
<evidence type="ECO:0000256" key="4">
    <source>
        <dbReference type="ARBA" id="ARBA00022723"/>
    </source>
</evidence>
<keyword evidence="8" id="KW-0186">Copper</keyword>
<comment type="cofactor">
    <cofactor evidence="1">
        <name>Cu(2+)</name>
        <dbReference type="ChEBI" id="CHEBI:29036"/>
    </cofactor>
</comment>
<evidence type="ECO:0000256" key="11">
    <source>
        <dbReference type="ARBA" id="ARBA00023277"/>
    </source>
</evidence>
<keyword evidence="18" id="KW-1185">Reference proteome</keyword>
<protein>
    <recommendedName>
        <fullName evidence="15">lytic cellulose monooxygenase (C4-dehydrogenating)</fullName>
        <ecNumber evidence="15">1.14.99.56</ecNumber>
    </recommendedName>
</protein>
<dbReference type="PANTHER" id="PTHR33353">
    <property type="entry name" value="PUTATIVE (AFU_ORTHOLOGUE AFUA_1G12560)-RELATED"/>
    <property type="match status" value="1"/>
</dbReference>
<evidence type="ECO:0000256" key="8">
    <source>
        <dbReference type="ARBA" id="ARBA00023008"/>
    </source>
</evidence>
<dbReference type="OrthoDB" id="6038816at2759"/>
<evidence type="ECO:0000256" key="6">
    <source>
        <dbReference type="ARBA" id="ARBA00023001"/>
    </source>
</evidence>